<dbReference type="EMBL" id="BMJH01000001">
    <property type="protein sequence ID" value="GGC53547.1"/>
    <property type="molecule type" value="Genomic_DNA"/>
</dbReference>
<reference evidence="2" key="2">
    <citation type="submission" date="2020-09" db="EMBL/GenBank/DDBJ databases">
        <authorList>
            <person name="Sun Q."/>
            <person name="Zhou Y."/>
        </authorList>
    </citation>
    <scope>NUCLEOTIDE SEQUENCE</scope>
    <source>
        <strain evidence="2">CGMCC 1.15478</strain>
    </source>
</reference>
<gene>
    <name evidence="2" type="ORF">GCM10011410_02390</name>
</gene>
<reference evidence="2" key="1">
    <citation type="journal article" date="2014" name="Int. J. Syst. Evol. Microbiol.">
        <title>Complete genome sequence of Corynebacterium casei LMG S-19264T (=DSM 44701T), isolated from a smear-ripened cheese.</title>
        <authorList>
            <consortium name="US DOE Joint Genome Institute (JGI-PGF)"/>
            <person name="Walter F."/>
            <person name="Albersmeier A."/>
            <person name="Kalinowski J."/>
            <person name="Ruckert C."/>
        </authorList>
    </citation>
    <scope>NUCLEOTIDE SEQUENCE</scope>
    <source>
        <strain evidence="2">CGMCC 1.15478</strain>
    </source>
</reference>
<accession>A0A916X936</accession>
<organism evidence="2 3">
    <name type="scientific">Hoyosella rhizosphaerae</name>
    <dbReference type="NCBI Taxonomy" id="1755582"/>
    <lineage>
        <taxon>Bacteria</taxon>
        <taxon>Bacillati</taxon>
        <taxon>Actinomycetota</taxon>
        <taxon>Actinomycetes</taxon>
        <taxon>Mycobacteriales</taxon>
        <taxon>Hoyosellaceae</taxon>
        <taxon>Hoyosella</taxon>
    </lineage>
</organism>
<evidence type="ECO:0008006" key="4">
    <source>
        <dbReference type="Google" id="ProtNLM"/>
    </source>
</evidence>
<evidence type="ECO:0000313" key="3">
    <source>
        <dbReference type="Proteomes" id="UP000641514"/>
    </source>
</evidence>
<feature type="region of interest" description="Disordered" evidence="1">
    <location>
        <begin position="718"/>
        <end position="753"/>
    </location>
</feature>
<name>A0A916X936_9ACTN</name>
<keyword evidence="3" id="KW-1185">Reference proteome</keyword>
<sequence length="753" mass="85810">MFRTTKNPVFRDLVQGTWGAFATPAGRVEYIMTKARLGEESEDPERLLTKSLRPVREVMRARDLDFNQLLQRDLDDHRVATNLIPYLLKHRTTGPAFFPPIVAVLLPFKNKQPSSFPALENSEDADDEQLGLRWRQWKAGDAFQVRRVIDDGGNFHSVNLGQLRWNSTAAQIVVLDGQHRAMALLAIDRTMSRTWDDNEGSKYRSFYERQVEQYLRSYDPEGKLDLSQVEVPVAVCWFPEKTGLNRKPHEAARQLFVDVNSEAKPPSESRIILLSDAELANVLTRSLLSLLRDEKETSFLPLFAVEYDNPDINSSRPARWSVVSNISLLKLVVGRLIFGPAKYLRQVNLRNTSGRDSASARDSFMREQLDILTLFPAIIDDSGFAYKREEIGNESFPLGRVEEIIDRFSQTWGMGILTLFSHVAPYKSHAAALNRLEADWSAAVEPHAALGYDALFGGVGVFWTLKDSYEHYREEIRQDRGRQTTRSKSDDVIKAWNAITIKRDDFEMFRSQEYLASTKPERLKLCKSVYEVVNTHACQLGLALTLGSLWELRKKGGSKPRVEEIPEFASSIVSGINSFLLSDESRGTKKDRRLLFSKEVNDPLNLIINMDAGKAIYFRYFWLEILNTSEGWPSVANWFPSKAGFDEMLSTARNAYLLYLIDEQKKLLKSEFAGKTDSSLVLEARNRSRKRLQRALKKWFNLSEEVFDDWVSDKLSIDDEADSAPDPNEESGLESEPQHDGPDSLEALIAEED</sequence>
<dbReference type="Proteomes" id="UP000641514">
    <property type="component" value="Unassembled WGS sequence"/>
</dbReference>
<evidence type="ECO:0000313" key="2">
    <source>
        <dbReference type="EMBL" id="GGC53547.1"/>
    </source>
</evidence>
<dbReference type="AlphaFoldDB" id="A0A916X936"/>
<comment type="caution">
    <text evidence="2">The sequence shown here is derived from an EMBL/GenBank/DDBJ whole genome shotgun (WGS) entry which is preliminary data.</text>
</comment>
<evidence type="ECO:0000256" key="1">
    <source>
        <dbReference type="SAM" id="MobiDB-lite"/>
    </source>
</evidence>
<proteinExistence type="predicted"/>
<protein>
    <recommendedName>
        <fullName evidence="4">DGQHR domain-containing protein</fullName>
    </recommendedName>
</protein>
<feature type="compositionally biased region" description="Acidic residues" evidence="1">
    <location>
        <begin position="718"/>
        <end position="733"/>
    </location>
</feature>